<evidence type="ECO:0000256" key="1">
    <source>
        <dbReference type="SAM" id="MobiDB-lite"/>
    </source>
</evidence>
<feature type="region of interest" description="Disordered" evidence="1">
    <location>
        <begin position="1"/>
        <end position="24"/>
    </location>
</feature>
<organism evidence="2">
    <name type="scientific">Picea sitchensis</name>
    <name type="common">Sitka spruce</name>
    <name type="synonym">Pinus sitchensis</name>
    <dbReference type="NCBI Taxonomy" id="3332"/>
    <lineage>
        <taxon>Eukaryota</taxon>
        <taxon>Viridiplantae</taxon>
        <taxon>Streptophyta</taxon>
        <taxon>Embryophyta</taxon>
        <taxon>Tracheophyta</taxon>
        <taxon>Spermatophyta</taxon>
        <taxon>Pinopsida</taxon>
        <taxon>Pinidae</taxon>
        <taxon>Conifers I</taxon>
        <taxon>Pinales</taxon>
        <taxon>Pinaceae</taxon>
        <taxon>Picea</taxon>
    </lineage>
</organism>
<dbReference type="PANTHER" id="PTHR33148">
    <property type="entry name" value="PLASTID MOVEMENT IMPAIRED PROTEIN-RELATED"/>
    <property type="match status" value="1"/>
</dbReference>
<dbReference type="InterPro" id="IPR025322">
    <property type="entry name" value="PADRE_dom"/>
</dbReference>
<name>A9NQ78_PICSI</name>
<evidence type="ECO:0000313" key="3">
    <source>
        <dbReference type="EMBL" id="ACN40069.1"/>
    </source>
</evidence>
<reference evidence="3" key="2">
    <citation type="submission" date="2009-02" db="EMBL/GenBank/DDBJ databases">
        <title>Full length sequence-verified cDNA sequences from Sitka spruce (Picea sitchensis).</title>
        <authorList>
            <person name="Reid K.E."/>
            <person name="Liao N."/>
            <person name="Ralph S."/>
            <person name="Kolosova N."/>
            <person name="Oddy C."/>
            <person name="Moore R."/>
            <person name="Mayo M."/>
            <person name="Wagner S."/>
            <person name="King J."/>
            <person name="Yanchuk A."/>
            <person name="Holt R."/>
            <person name="Jones S."/>
            <person name="Marra M."/>
            <person name="Ritland C.E."/>
            <person name="Ritland K."/>
            <person name="Bohlmann J."/>
        </authorList>
    </citation>
    <scope>NUCLEOTIDE SEQUENCE</scope>
    <source>
        <tissue evidence="4">Bark</tissue>
        <tissue evidence="3">Green portion of the leader tissue</tissue>
    </source>
</reference>
<feature type="compositionally biased region" description="Basic and acidic residues" evidence="1">
    <location>
        <begin position="10"/>
        <end position="19"/>
    </location>
</feature>
<dbReference type="PANTHER" id="PTHR33148:SF46">
    <property type="entry name" value="EMB|CAB85509.1"/>
    <property type="match status" value="1"/>
</dbReference>
<dbReference type="EMBL" id="BT071587">
    <property type="protein sequence ID" value="ACN41039.1"/>
    <property type="molecule type" value="mRNA"/>
</dbReference>
<feature type="region of interest" description="Disordered" evidence="1">
    <location>
        <begin position="128"/>
        <end position="148"/>
    </location>
</feature>
<proteinExistence type="evidence at transcript level"/>
<evidence type="ECO:0000313" key="2">
    <source>
        <dbReference type="EMBL" id="ABK22789.1"/>
    </source>
</evidence>
<dbReference type="AlphaFoldDB" id="A9NQ78"/>
<feature type="compositionally biased region" description="Basic and acidic residues" evidence="1">
    <location>
        <begin position="133"/>
        <end position="145"/>
    </location>
</feature>
<protein>
    <submittedName>
        <fullName evidence="2">Uncharacterized protein</fullName>
    </submittedName>
</protein>
<accession>A9NQ78</accession>
<dbReference type="EMBL" id="BT070560">
    <property type="protein sequence ID" value="ACN40069.1"/>
    <property type="molecule type" value="mRNA"/>
</dbReference>
<reference evidence="2" key="1">
    <citation type="journal article" date="2008" name="BMC Genomics">
        <title>A conifer genomics resource of 200,000 spruce (Picea spp.) ESTs and 6,464 high-quality, sequence-finished full-length cDNAs for Sitka spruce (Picea sitchensis).</title>
        <authorList>
            <person name="Ralph S.G."/>
            <person name="Chun H.J."/>
            <person name="Kolosova N."/>
            <person name="Cooper D."/>
            <person name="Oddy C."/>
            <person name="Ritland C.E."/>
            <person name="Kirkpatrick R."/>
            <person name="Moore R."/>
            <person name="Barber S."/>
            <person name="Holt R.A."/>
            <person name="Jones S.J."/>
            <person name="Marra M.A."/>
            <person name="Douglas C.J."/>
            <person name="Ritland K."/>
            <person name="Bohlmann J."/>
        </authorList>
    </citation>
    <scope>NUCLEOTIDE SEQUENCE</scope>
    <source>
        <tissue evidence="2">Bark</tissue>
    </source>
</reference>
<dbReference type="OMA" id="TNWKPKL"/>
<dbReference type="Pfam" id="PF14009">
    <property type="entry name" value="PADRE"/>
    <property type="match status" value="1"/>
</dbReference>
<sequence>MLDIPLDSISPREREREIDNNLPPSHFRTKAMGNCMQSLAGDFFNERTVEFIRVMRADGKVLEFRAPISVDDLLNGHEGYSVVHPDTVQEPLRPDYKLVPGELYYLLPAQANDASCLKEHPISIPIESMSDISKSEGADDSRSEYASEPGRTKVVSVVKNGEGAVRMKVVITKQQLAALLAKDPTSKISALESLMVRLPEVARDSTSSPRNCGWRPALERIAEGCDV</sequence>
<dbReference type="EMBL" id="EF083442">
    <property type="protein sequence ID" value="ABK22789.1"/>
    <property type="molecule type" value="mRNA"/>
</dbReference>
<evidence type="ECO:0000313" key="4">
    <source>
        <dbReference type="EMBL" id="ACN41039.1"/>
    </source>
</evidence>